<dbReference type="SMART" id="SM00044">
    <property type="entry name" value="CYCc"/>
    <property type="match status" value="1"/>
</dbReference>
<keyword evidence="1" id="KW-0812">Transmembrane</keyword>
<dbReference type="GO" id="GO:0009190">
    <property type="term" value="P:cyclic nucleotide biosynthetic process"/>
    <property type="evidence" value="ECO:0007669"/>
    <property type="project" value="InterPro"/>
</dbReference>
<dbReference type="InterPro" id="IPR029787">
    <property type="entry name" value="Nucleotide_cyclase"/>
</dbReference>
<feature type="domain" description="Guanylate cyclase" evidence="2">
    <location>
        <begin position="439"/>
        <end position="566"/>
    </location>
</feature>
<gene>
    <name evidence="4" type="ORF">TALK_09350</name>
</gene>
<dbReference type="GO" id="GO:0016020">
    <property type="term" value="C:membrane"/>
    <property type="evidence" value="ECO:0007669"/>
    <property type="project" value="InterPro"/>
</dbReference>
<dbReference type="Proteomes" id="UP000193396">
    <property type="component" value="Unassembled WGS sequence"/>
</dbReference>
<sequence>MAEKRRYSVLTVLLAGFSVTSVLGVGIALYLGLGAAYQNTRNLWVMMSDLDLTSVQRSMHERMENVSLRATWVADQVASGTLDPAFQHGWQNAMRALAASHMDVMAYGLITGDRQFIGYNPEGMRDIRRTLPADDMLFSELAHLRGPSTNHTSFPRWDPYFKQTVIANWIPLFLNGRYLGTFIQYLSLSNLSNSLIRGREGLPGVPFVLIAGNRVMAHPRLSEWGNSTASSLVNGADIARSPIPLPTINDIGDPVLANIGKSENIRFRKTTLEKSDSSTLKLSGLELNGHYSIIVTKQILNTPFSPMIIGMHFEEALFNDEWNRLVLASAMGGVVLILSIIIAILIARQFTKPIRLFASAARAFEKDGIDNHDFPDLSGSRIREYDDAARSFNHMIKAVHDRERITSLFGKFLPASIARKLLASGTDSGVLPPQQCEATVLFVDIEAFTSLCETLDPQQIVSMLNAYFDCTTNIIEEHGGIITQFQGDAILAVFNAFDELNDHADAALDSAIAIQHAVNTRQFDGLSLRCRCGVNTGRMIAGNVGASARLSFTVHGDAVNTASRLERENKVLGTRILLSDSTHDQLSDPERVVKAGTIQLRGRHSETVLYTCRPQNSR</sequence>
<dbReference type="CDD" id="cd07302">
    <property type="entry name" value="CHD"/>
    <property type="match status" value="1"/>
</dbReference>
<dbReference type="EMBL" id="JFKB01000005">
    <property type="protein sequence ID" value="OSQ48538.1"/>
    <property type="molecule type" value="Genomic_DNA"/>
</dbReference>
<dbReference type="PROSITE" id="PS50885">
    <property type="entry name" value="HAMP"/>
    <property type="match status" value="1"/>
</dbReference>
<dbReference type="PROSITE" id="PS50125">
    <property type="entry name" value="GUANYLATE_CYCLASE_2"/>
    <property type="match status" value="1"/>
</dbReference>
<dbReference type="PANTHER" id="PTHR43081">
    <property type="entry name" value="ADENYLATE CYCLASE, TERMINAL-DIFFERENTIATION SPECIFIC-RELATED"/>
    <property type="match status" value="1"/>
</dbReference>
<feature type="transmembrane region" description="Helical" evidence="1">
    <location>
        <begin position="325"/>
        <end position="347"/>
    </location>
</feature>
<evidence type="ECO:0000259" key="2">
    <source>
        <dbReference type="PROSITE" id="PS50125"/>
    </source>
</evidence>
<keyword evidence="1" id="KW-1133">Transmembrane helix</keyword>
<evidence type="ECO:0000259" key="3">
    <source>
        <dbReference type="PROSITE" id="PS50885"/>
    </source>
</evidence>
<feature type="transmembrane region" description="Helical" evidence="1">
    <location>
        <begin position="7"/>
        <end position="33"/>
    </location>
</feature>
<keyword evidence="5" id="KW-1185">Reference proteome</keyword>
<evidence type="ECO:0000313" key="4">
    <source>
        <dbReference type="EMBL" id="OSQ48538.1"/>
    </source>
</evidence>
<organism evidence="4 5">
    <name type="scientific">Thalassospira alkalitolerans</name>
    <dbReference type="NCBI Taxonomy" id="1293890"/>
    <lineage>
        <taxon>Bacteria</taxon>
        <taxon>Pseudomonadati</taxon>
        <taxon>Pseudomonadota</taxon>
        <taxon>Alphaproteobacteria</taxon>
        <taxon>Rhodospirillales</taxon>
        <taxon>Thalassospiraceae</taxon>
        <taxon>Thalassospira</taxon>
    </lineage>
</organism>
<accession>A0A1Y2LCS2</accession>
<dbReference type="SUPFAM" id="SSF55073">
    <property type="entry name" value="Nucleotide cyclase"/>
    <property type="match status" value="1"/>
</dbReference>
<comment type="caution">
    <text evidence="4">The sequence shown here is derived from an EMBL/GenBank/DDBJ whole genome shotgun (WGS) entry which is preliminary data.</text>
</comment>
<dbReference type="RefSeq" id="WP_085618291.1">
    <property type="nucleotide sequence ID" value="NZ_JFKB01000005.1"/>
</dbReference>
<evidence type="ECO:0000256" key="1">
    <source>
        <dbReference type="SAM" id="Phobius"/>
    </source>
</evidence>
<dbReference type="AlphaFoldDB" id="A0A1Y2LCS2"/>
<dbReference type="Gene3D" id="3.30.70.1230">
    <property type="entry name" value="Nucleotide cyclase"/>
    <property type="match status" value="1"/>
</dbReference>
<dbReference type="Gene3D" id="6.10.340.10">
    <property type="match status" value="1"/>
</dbReference>
<dbReference type="GO" id="GO:0004016">
    <property type="term" value="F:adenylate cyclase activity"/>
    <property type="evidence" value="ECO:0007669"/>
    <property type="project" value="UniProtKB-ARBA"/>
</dbReference>
<feature type="domain" description="HAMP" evidence="3">
    <location>
        <begin position="348"/>
        <end position="404"/>
    </location>
</feature>
<evidence type="ECO:0000313" key="5">
    <source>
        <dbReference type="Proteomes" id="UP000193396"/>
    </source>
</evidence>
<reference evidence="4 5" key="1">
    <citation type="submission" date="2014-03" db="EMBL/GenBank/DDBJ databases">
        <title>The draft genome sequence of Thalassospira alkalitolerans JCM 18968.</title>
        <authorList>
            <person name="Lai Q."/>
            <person name="Shao Z."/>
        </authorList>
    </citation>
    <scope>NUCLEOTIDE SEQUENCE [LARGE SCALE GENOMIC DNA]</scope>
    <source>
        <strain evidence="4 5">JCM 18968</strain>
    </source>
</reference>
<dbReference type="InterPro" id="IPR050697">
    <property type="entry name" value="Adenylyl/Guanylyl_Cyclase_3/4"/>
</dbReference>
<dbReference type="InterPro" id="IPR001054">
    <property type="entry name" value="A/G_cyclase"/>
</dbReference>
<name>A0A1Y2LCS2_9PROT</name>
<dbReference type="Pfam" id="PF00211">
    <property type="entry name" value="Guanylate_cyc"/>
    <property type="match status" value="1"/>
</dbReference>
<dbReference type="PANTHER" id="PTHR43081:SF1">
    <property type="entry name" value="ADENYLATE CYCLASE, TERMINAL-DIFFERENTIATION SPECIFIC"/>
    <property type="match status" value="1"/>
</dbReference>
<dbReference type="STRING" id="1293890.TALK_09350"/>
<dbReference type="GO" id="GO:0035556">
    <property type="term" value="P:intracellular signal transduction"/>
    <property type="evidence" value="ECO:0007669"/>
    <property type="project" value="InterPro"/>
</dbReference>
<dbReference type="InterPro" id="IPR003660">
    <property type="entry name" value="HAMP_dom"/>
</dbReference>
<dbReference type="SMART" id="SM00304">
    <property type="entry name" value="HAMP"/>
    <property type="match status" value="1"/>
</dbReference>
<proteinExistence type="predicted"/>
<protein>
    <submittedName>
        <fullName evidence="4">Guanylate cyclase</fullName>
    </submittedName>
</protein>
<dbReference type="OrthoDB" id="9762462at2"/>
<keyword evidence="1" id="KW-0472">Membrane</keyword>